<name>A0AAD6WQ30_9AGAR</name>
<reference evidence="1" key="1">
    <citation type="submission" date="2023-03" db="EMBL/GenBank/DDBJ databases">
        <title>Massive genome expansion in bonnet fungi (Mycena s.s.) driven by repeated elements and novel gene families across ecological guilds.</title>
        <authorList>
            <consortium name="Lawrence Berkeley National Laboratory"/>
            <person name="Harder C.B."/>
            <person name="Miyauchi S."/>
            <person name="Viragh M."/>
            <person name="Kuo A."/>
            <person name="Thoen E."/>
            <person name="Andreopoulos B."/>
            <person name="Lu D."/>
            <person name="Skrede I."/>
            <person name="Drula E."/>
            <person name="Henrissat B."/>
            <person name="Morin E."/>
            <person name="Kohler A."/>
            <person name="Barry K."/>
            <person name="LaButti K."/>
            <person name="Morin E."/>
            <person name="Salamov A."/>
            <person name="Lipzen A."/>
            <person name="Mereny Z."/>
            <person name="Hegedus B."/>
            <person name="Baldrian P."/>
            <person name="Stursova M."/>
            <person name="Weitz H."/>
            <person name="Taylor A."/>
            <person name="Grigoriev I.V."/>
            <person name="Nagy L.G."/>
            <person name="Martin F."/>
            <person name="Kauserud H."/>
        </authorList>
    </citation>
    <scope>NUCLEOTIDE SEQUENCE</scope>
    <source>
        <strain evidence="1">CBHHK200</strain>
    </source>
</reference>
<dbReference type="Proteomes" id="UP001218188">
    <property type="component" value="Unassembled WGS sequence"/>
</dbReference>
<protein>
    <submittedName>
        <fullName evidence="1">Uncharacterized protein</fullName>
    </submittedName>
</protein>
<keyword evidence="2" id="KW-1185">Reference proteome</keyword>
<gene>
    <name evidence="1" type="ORF">C8F04DRAFT_230058</name>
</gene>
<proteinExistence type="predicted"/>
<evidence type="ECO:0000313" key="2">
    <source>
        <dbReference type="Proteomes" id="UP001218188"/>
    </source>
</evidence>
<comment type="caution">
    <text evidence="1">The sequence shown here is derived from an EMBL/GenBank/DDBJ whole genome shotgun (WGS) entry which is preliminary data.</text>
</comment>
<dbReference type="EMBL" id="JARJCM010000200">
    <property type="protein sequence ID" value="KAJ7022913.1"/>
    <property type="molecule type" value="Genomic_DNA"/>
</dbReference>
<dbReference type="AlphaFoldDB" id="A0AAD6WQ30"/>
<organism evidence="1 2">
    <name type="scientific">Mycena alexandri</name>
    <dbReference type="NCBI Taxonomy" id="1745969"/>
    <lineage>
        <taxon>Eukaryota</taxon>
        <taxon>Fungi</taxon>
        <taxon>Dikarya</taxon>
        <taxon>Basidiomycota</taxon>
        <taxon>Agaricomycotina</taxon>
        <taxon>Agaricomycetes</taxon>
        <taxon>Agaricomycetidae</taxon>
        <taxon>Agaricales</taxon>
        <taxon>Marasmiineae</taxon>
        <taxon>Mycenaceae</taxon>
        <taxon>Mycena</taxon>
    </lineage>
</organism>
<accession>A0AAD6WQ30</accession>
<sequence length="207" mass="22674">MSCVRNNPTKLLFLRRLALADLTLVPRHKSSSLCGEPHLTSVVLLLKNSYPGGHGLELEPISLRLPANSTVSRFNILTHHLRLILDSSPASILPKTAIKYISQTHRCATTGAIQNNCILSLDCELLMAISIFVNHWLVGQQESGQTKNVFTRSHAPSRTGLSPGLVISGEHSVLQWASTLSYTTAPPVVDIIYLVQWGRVPGIVWLA</sequence>
<evidence type="ECO:0000313" key="1">
    <source>
        <dbReference type="EMBL" id="KAJ7022913.1"/>
    </source>
</evidence>